<feature type="domain" description="Polysaccharide biosynthesis enzyme WcbI" evidence="1">
    <location>
        <begin position="15"/>
        <end position="207"/>
    </location>
</feature>
<protein>
    <recommendedName>
        <fullName evidence="1">Polysaccharide biosynthesis enzyme WcbI domain-containing protein</fullName>
    </recommendedName>
</protein>
<organism evidence="2 3">
    <name type="scientific">Maridesulfovibrio ferrireducens</name>
    <dbReference type="NCBI Taxonomy" id="246191"/>
    <lineage>
        <taxon>Bacteria</taxon>
        <taxon>Pseudomonadati</taxon>
        <taxon>Thermodesulfobacteriota</taxon>
        <taxon>Desulfovibrionia</taxon>
        <taxon>Desulfovibrionales</taxon>
        <taxon>Desulfovibrionaceae</taxon>
        <taxon>Maridesulfovibrio</taxon>
    </lineage>
</organism>
<evidence type="ECO:0000313" key="2">
    <source>
        <dbReference type="EMBL" id="SDK33203.1"/>
    </source>
</evidence>
<dbReference type="EMBL" id="FNGA01000001">
    <property type="protein sequence ID" value="SDK33203.1"/>
    <property type="molecule type" value="Genomic_DNA"/>
</dbReference>
<dbReference type="InterPro" id="IPR041307">
    <property type="entry name" value="WcbI"/>
</dbReference>
<dbReference type="AlphaFoldDB" id="A0A1G9B157"/>
<accession>A0A1G9B157</accession>
<proteinExistence type="predicted"/>
<dbReference type="Pfam" id="PF18588">
    <property type="entry name" value="WcbI"/>
    <property type="match status" value="1"/>
</dbReference>
<sequence length="286" mass="33362">MDYANLCSIMKRKICILQANCQGEPIENLLNLSSNFTETYEVHRFTNYIREPIPDELLTKCDLFLYQHLAENWGELSSATLRNKLKPECKTIAFPSMLFIHYWPLWSGKKGFDYPDTFLESLFERDLSESQILHLFLNAKLTKIYDFDSIIAKSEKIERQKETYCSTKYVDFILSNYKHRKLFNTINHPGKELLLNTANGVLSELGFYELGTGLTESVADPFPDFEQPIHPQIAEYLGLEFCGPDTRYHVYGADLTFKEYAIRYIKCRRMGMEDFIGFLQATARNR</sequence>
<keyword evidence="3" id="KW-1185">Reference proteome</keyword>
<dbReference type="Proteomes" id="UP000199053">
    <property type="component" value="Unassembled WGS sequence"/>
</dbReference>
<reference evidence="3" key="1">
    <citation type="submission" date="2016-10" db="EMBL/GenBank/DDBJ databases">
        <authorList>
            <person name="Varghese N."/>
            <person name="Submissions S."/>
        </authorList>
    </citation>
    <scope>NUCLEOTIDE SEQUENCE [LARGE SCALE GENOMIC DNA]</scope>
    <source>
        <strain evidence="3">DSM 16995</strain>
    </source>
</reference>
<evidence type="ECO:0000259" key="1">
    <source>
        <dbReference type="Pfam" id="PF18588"/>
    </source>
</evidence>
<dbReference type="Gene3D" id="3.40.50.12080">
    <property type="match status" value="2"/>
</dbReference>
<name>A0A1G9B157_9BACT</name>
<evidence type="ECO:0000313" key="3">
    <source>
        <dbReference type="Proteomes" id="UP000199053"/>
    </source>
</evidence>
<gene>
    <name evidence="2" type="ORF">SAMN05660337_0109</name>
</gene>